<protein>
    <submittedName>
        <fullName evidence="2">Putative AbiEi antitoxin of type IV toxin-antitoxin system</fullName>
    </submittedName>
</protein>
<proteinExistence type="predicted"/>
<dbReference type="AlphaFoldDB" id="A0A4R2H1H5"/>
<comment type="caution">
    <text evidence="2">The sequence shown here is derived from an EMBL/GenBank/DDBJ whole genome shotgun (WGS) entry which is preliminary data.</text>
</comment>
<gene>
    <name evidence="2" type="ORF">EV652_11583</name>
</gene>
<accession>A0A4R2H1H5</accession>
<dbReference type="Proteomes" id="UP000294508">
    <property type="component" value="Unassembled WGS sequence"/>
</dbReference>
<dbReference type="EMBL" id="SLWN01000015">
    <property type="protein sequence ID" value="TCO18539.1"/>
    <property type="molecule type" value="Genomic_DNA"/>
</dbReference>
<dbReference type="InterPro" id="IPR025159">
    <property type="entry name" value="AbiEi_N"/>
</dbReference>
<dbReference type="OrthoDB" id="4310518at2"/>
<evidence type="ECO:0000313" key="2">
    <source>
        <dbReference type="EMBL" id="TCO18539.1"/>
    </source>
</evidence>
<dbReference type="InterPro" id="IPR011335">
    <property type="entry name" value="Restrct_endonuc-II-like"/>
</dbReference>
<reference evidence="2 3" key="1">
    <citation type="journal article" date="2015" name="Stand. Genomic Sci.">
        <title>Genomic Encyclopedia of Bacterial and Archaeal Type Strains, Phase III: the genomes of soil and plant-associated and newly described type strains.</title>
        <authorList>
            <person name="Whitman W.B."/>
            <person name="Woyke T."/>
            <person name="Klenk H.P."/>
            <person name="Zhou Y."/>
            <person name="Lilburn T.G."/>
            <person name="Beck B.J."/>
            <person name="De Vos P."/>
            <person name="Vandamme P."/>
            <person name="Eisen J.A."/>
            <person name="Garrity G."/>
            <person name="Hugenholtz P."/>
            <person name="Kyrpides N.C."/>
        </authorList>
    </citation>
    <scope>NUCLEOTIDE SEQUENCE [LARGE SCALE GENOMIC DNA]</scope>
    <source>
        <strain evidence="2 3">VKM Ac-2572</strain>
    </source>
</reference>
<dbReference type="Pfam" id="PF13338">
    <property type="entry name" value="AbiEi_4"/>
    <property type="match status" value="1"/>
</dbReference>
<evidence type="ECO:0000313" key="3">
    <source>
        <dbReference type="Proteomes" id="UP000294508"/>
    </source>
</evidence>
<dbReference type="SUPFAM" id="SSF52980">
    <property type="entry name" value="Restriction endonuclease-like"/>
    <property type="match status" value="1"/>
</dbReference>
<evidence type="ECO:0000259" key="1">
    <source>
        <dbReference type="Pfam" id="PF13338"/>
    </source>
</evidence>
<name>A0A4R2H1H5_9ACTN</name>
<feature type="domain" description="AbiEi antitoxin N-terminal" evidence="1">
    <location>
        <begin position="25"/>
        <end position="49"/>
    </location>
</feature>
<sequence>MVSVAEVLRRMGRPARSAELVAVTSRKALASAVRHGEVERLRRGIYALPGLATDRMTAVAYDAVLSHLSAARVWNLPLLVAPEKPHITVPVKRKPRRDPPAVLHWAEVTADERRAGTTSPLRTVLDCARLLPFGEALAVADAALAGGLIHPDELLSAASALRGPGCPNARRVAVCADRRSGSFLESLLRALLFSNGVDGFEPQVLVNSEGFRARVDLGHREARVALEAEGYEFHGSANDFAADCGRYDELVTAGWAVLRFTYQHVIGSPAWVVATTRAAVAQRIGVPKDRR</sequence>
<keyword evidence="3" id="KW-1185">Reference proteome</keyword>
<organism evidence="2 3">
    <name type="scientific">Kribbella steppae</name>
    <dbReference type="NCBI Taxonomy" id="2512223"/>
    <lineage>
        <taxon>Bacteria</taxon>
        <taxon>Bacillati</taxon>
        <taxon>Actinomycetota</taxon>
        <taxon>Actinomycetes</taxon>
        <taxon>Propionibacteriales</taxon>
        <taxon>Kribbellaceae</taxon>
        <taxon>Kribbella</taxon>
    </lineage>
</organism>